<gene>
    <name evidence="1" type="ORF">SEMRO_329_G118860.1</name>
</gene>
<organism evidence="1 2">
    <name type="scientific">Seminavis robusta</name>
    <dbReference type="NCBI Taxonomy" id="568900"/>
    <lineage>
        <taxon>Eukaryota</taxon>
        <taxon>Sar</taxon>
        <taxon>Stramenopiles</taxon>
        <taxon>Ochrophyta</taxon>
        <taxon>Bacillariophyta</taxon>
        <taxon>Bacillariophyceae</taxon>
        <taxon>Bacillariophycidae</taxon>
        <taxon>Naviculales</taxon>
        <taxon>Naviculaceae</taxon>
        <taxon>Seminavis</taxon>
    </lineage>
</organism>
<evidence type="ECO:0000313" key="1">
    <source>
        <dbReference type="EMBL" id="CAB9508022.1"/>
    </source>
</evidence>
<name>A0A9N8DS42_9STRA</name>
<proteinExistence type="predicted"/>
<evidence type="ECO:0000313" key="2">
    <source>
        <dbReference type="Proteomes" id="UP001153069"/>
    </source>
</evidence>
<protein>
    <submittedName>
        <fullName evidence="1">Uncharacterized protein</fullName>
    </submittedName>
</protein>
<reference evidence="1" key="1">
    <citation type="submission" date="2020-06" db="EMBL/GenBank/DDBJ databases">
        <authorList>
            <consortium name="Plant Systems Biology data submission"/>
        </authorList>
    </citation>
    <scope>NUCLEOTIDE SEQUENCE</scope>
    <source>
        <strain evidence="1">D6</strain>
    </source>
</reference>
<comment type="caution">
    <text evidence="1">The sequence shown here is derived from an EMBL/GenBank/DDBJ whole genome shotgun (WGS) entry which is preliminary data.</text>
</comment>
<dbReference type="Proteomes" id="UP001153069">
    <property type="component" value="Unassembled WGS sequence"/>
</dbReference>
<dbReference type="OrthoDB" id="48135at2759"/>
<dbReference type="AlphaFoldDB" id="A0A9N8DS42"/>
<keyword evidence="2" id="KW-1185">Reference proteome</keyword>
<sequence>MSSASLPKHKYGAHPSAEAAEAAQACRTEALEKVDQGFVKLMPWKTLRANIAKGLLTHTKISPIAAIPHKSRLFRMILRDSRTIQKLGRWKSQTFMDYIHDQISAFSAGVSIKMANPIPFRCIVGPTLTHSVA</sequence>
<dbReference type="EMBL" id="CAICTM010000328">
    <property type="protein sequence ID" value="CAB9508022.1"/>
    <property type="molecule type" value="Genomic_DNA"/>
</dbReference>
<accession>A0A9N8DS42</accession>